<dbReference type="Gene3D" id="3.60.40.10">
    <property type="entry name" value="PPM-type phosphatase domain"/>
    <property type="match status" value="1"/>
</dbReference>
<dbReference type="SMART" id="SM00448">
    <property type="entry name" value="REC"/>
    <property type="match status" value="1"/>
</dbReference>
<proteinExistence type="predicted"/>
<comment type="caution">
    <text evidence="4">The sequence shown here is derived from an EMBL/GenBank/DDBJ whole genome shotgun (WGS) entry which is preliminary data.</text>
</comment>
<feature type="modified residue" description="4-aspartylphosphate" evidence="2">
    <location>
        <position position="53"/>
    </location>
</feature>
<dbReference type="GO" id="GO:0016791">
    <property type="term" value="F:phosphatase activity"/>
    <property type="evidence" value="ECO:0007669"/>
    <property type="project" value="TreeGrafter"/>
</dbReference>
<dbReference type="InterPro" id="IPR036457">
    <property type="entry name" value="PPM-type-like_dom_sf"/>
</dbReference>
<sequence length="389" mass="44368">MNKLILLVDDDIVQLKLFEKLLTSNGYTCKIALSVDEAEQLLMDETPDLIISDYQMPVKNGFDFRKKLLNNDLFKNIPFLFLTSVNDDNFIQQGLDLKAIDYISKGTPSAHVLSKIDNLMQSVREHYERSLSEVKGIAEKLNLRNTPQKAPELKNYGISYFNQTFQNQPGGDFIDFITIGNRFTFVVLGDVMGKKWGAWFFSFSFLSYIRSAIRLCVYDGNFSLSEILSKLNKVIHSDEILSDIFSTLSIVLIDDEEEKISYAGAGDLPLLKYENGHDALKIYQSDGILLGFSEYSDFNEIEIELKEGEELYLISDGMIDFEINGVKKSDLGLLKSRLYEMKKNGKTAIDIKNNLFNKHTSQVDDCSIIIINKKRTNKSLHDEDKKTEN</sequence>
<dbReference type="InterPro" id="IPR011006">
    <property type="entry name" value="CheY-like_superfamily"/>
</dbReference>
<gene>
    <name evidence="4" type="ORF">FA047_04375</name>
</gene>
<dbReference type="Gene3D" id="3.40.50.2300">
    <property type="match status" value="1"/>
</dbReference>
<reference evidence="4 5" key="1">
    <citation type="submission" date="2019-04" db="EMBL/GenBank/DDBJ databases">
        <title>Pedobacter sp. RP-3-15 sp. nov., isolated from Arctic soil.</title>
        <authorList>
            <person name="Dahal R.H."/>
            <person name="Kim D.-U."/>
        </authorList>
    </citation>
    <scope>NUCLEOTIDE SEQUENCE [LARGE SCALE GENOMIC DNA]</scope>
    <source>
        <strain evidence="4 5">RP-3-15</strain>
    </source>
</reference>
<keyword evidence="5" id="KW-1185">Reference proteome</keyword>
<dbReference type="CDD" id="cd00156">
    <property type="entry name" value="REC"/>
    <property type="match status" value="1"/>
</dbReference>
<feature type="domain" description="Response regulatory" evidence="3">
    <location>
        <begin position="4"/>
        <end position="120"/>
    </location>
</feature>
<dbReference type="AlphaFoldDB" id="A0A4U1CR56"/>
<protein>
    <submittedName>
        <fullName evidence="4">Response regulator</fullName>
    </submittedName>
</protein>
<evidence type="ECO:0000256" key="2">
    <source>
        <dbReference type="PROSITE-ProRule" id="PRU00169"/>
    </source>
</evidence>
<dbReference type="InterPro" id="IPR001789">
    <property type="entry name" value="Sig_transdc_resp-reg_receiver"/>
</dbReference>
<evidence type="ECO:0000259" key="3">
    <source>
        <dbReference type="PROSITE" id="PS50110"/>
    </source>
</evidence>
<dbReference type="EMBL" id="SWBQ01000001">
    <property type="protein sequence ID" value="TKC09335.1"/>
    <property type="molecule type" value="Genomic_DNA"/>
</dbReference>
<keyword evidence="2" id="KW-0597">Phosphoprotein</keyword>
<dbReference type="Pfam" id="PF07228">
    <property type="entry name" value="SpoIIE"/>
    <property type="match status" value="1"/>
</dbReference>
<name>A0A4U1CR56_9SPHI</name>
<dbReference type="SUPFAM" id="SSF52172">
    <property type="entry name" value="CheY-like"/>
    <property type="match status" value="1"/>
</dbReference>
<dbReference type="InterPro" id="IPR001932">
    <property type="entry name" value="PPM-type_phosphatase-like_dom"/>
</dbReference>
<dbReference type="PROSITE" id="PS50110">
    <property type="entry name" value="RESPONSE_REGULATORY"/>
    <property type="match status" value="1"/>
</dbReference>
<evidence type="ECO:0000313" key="5">
    <source>
        <dbReference type="Proteomes" id="UP000307244"/>
    </source>
</evidence>
<accession>A0A4U1CR56</accession>
<keyword evidence="1" id="KW-0378">Hydrolase</keyword>
<dbReference type="SMART" id="SM00331">
    <property type="entry name" value="PP2C_SIG"/>
    <property type="match status" value="1"/>
</dbReference>
<evidence type="ECO:0000256" key="1">
    <source>
        <dbReference type="ARBA" id="ARBA00022801"/>
    </source>
</evidence>
<dbReference type="RefSeq" id="WP_136834746.1">
    <property type="nucleotide sequence ID" value="NZ_SWBQ01000001.1"/>
</dbReference>
<dbReference type="GO" id="GO:0000160">
    <property type="term" value="P:phosphorelay signal transduction system"/>
    <property type="evidence" value="ECO:0007669"/>
    <property type="project" value="InterPro"/>
</dbReference>
<dbReference type="Pfam" id="PF00072">
    <property type="entry name" value="Response_reg"/>
    <property type="match status" value="1"/>
</dbReference>
<dbReference type="Proteomes" id="UP000307244">
    <property type="component" value="Unassembled WGS sequence"/>
</dbReference>
<dbReference type="PANTHER" id="PTHR43156:SF2">
    <property type="entry name" value="STAGE II SPORULATION PROTEIN E"/>
    <property type="match status" value="1"/>
</dbReference>
<dbReference type="SUPFAM" id="SSF81606">
    <property type="entry name" value="PP2C-like"/>
    <property type="match status" value="1"/>
</dbReference>
<dbReference type="InterPro" id="IPR052016">
    <property type="entry name" value="Bact_Sigma-Reg"/>
</dbReference>
<organism evidence="4 5">
    <name type="scientific">Pedobacter frigoris</name>
    <dbReference type="NCBI Taxonomy" id="2571272"/>
    <lineage>
        <taxon>Bacteria</taxon>
        <taxon>Pseudomonadati</taxon>
        <taxon>Bacteroidota</taxon>
        <taxon>Sphingobacteriia</taxon>
        <taxon>Sphingobacteriales</taxon>
        <taxon>Sphingobacteriaceae</taxon>
        <taxon>Pedobacter</taxon>
    </lineage>
</organism>
<dbReference type="OrthoDB" id="9763484at2"/>
<evidence type="ECO:0000313" key="4">
    <source>
        <dbReference type="EMBL" id="TKC09335.1"/>
    </source>
</evidence>
<dbReference type="PANTHER" id="PTHR43156">
    <property type="entry name" value="STAGE II SPORULATION PROTEIN E-RELATED"/>
    <property type="match status" value="1"/>
</dbReference>